<comment type="caution">
    <text evidence="1">The sequence shown here is derived from an EMBL/GenBank/DDBJ whole genome shotgun (WGS) entry which is preliminary data.</text>
</comment>
<sequence>MYLINWIRSSRKNEKLYSHSELNTNCIALFLILIISKCHASYPLFGELPVPQRPAKFATKNDVDRYVNRMKQYYETMKHLRYWRRSIDQSDEEYDDSLEDLIQQYKSLNNKR</sequence>
<gene>
    <name evidence="1" type="ORF">EDS130_LOCUS2722</name>
</gene>
<name>A0A813Q011_ADIRI</name>
<proteinExistence type="predicted"/>
<organism evidence="1 2">
    <name type="scientific">Adineta ricciae</name>
    <name type="common">Rotifer</name>
    <dbReference type="NCBI Taxonomy" id="249248"/>
    <lineage>
        <taxon>Eukaryota</taxon>
        <taxon>Metazoa</taxon>
        <taxon>Spiralia</taxon>
        <taxon>Gnathifera</taxon>
        <taxon>Rotifera</taxon>
        <taxon>Eurotatoria</taxon>
        <taxon>Bdelloidea</taxon>
        <taxon>Adinetida</taxon>
        <taxon>Adinetidae</taxon>
        <taxon>Adineta</taxon>
    </lineage>
</organism>
<accession>A0A813Q011</accession>
<evidence type="ECO:0000313" key="2">
    <source>
        <dbReference type="Proteomes" id="UP000663852"/>
    </source>
</evidence>
<dbReference type="PROSITE" id="PS50276">
    <property type="entry name" value="PANCREATIC_HORMONE_2"/>
    <property type="match status" value="1"/>
</dbReference>
<dbReference type="AlphaFoldDB" id="A0A813Q011"/>
<protein>
    <submittedName>
        <fullName evidence="1">Uncharacterized protein</fullName>
    </submittedName>
</protein>
<dbReference type="Proteomes" id="UP000663852">
    <property type="component" value="Unassembled WGS sequence"/>
</dbReference>
<dbReference type="OrthoDB" id="10041790at2759"/>
<evidence type="ECO:0000313" key="1">
    <source>
        <dbReference type="EMBL" id="CAF0759252.1"/>
    </source>
</evidence>
<dbReference type="EMBL" id="CAJNOJ010000006">
    <property type="protein sequence ID" value="CAF0759252.1"/>
    <property type="molecule type" value="Genomic_DNA"/>
</dbReference>
<reference evidence="1" key="1">
    <citation type="submission" date="2021-02" db="EMBL/GenBank/DDBJ databases">
        <authorList>
            <person name="Nowell W R."/>
        </authorList>
    </citation>
    <scope>NUCLEOTIDE SEQUENCE</scope>
</reference>